<dbReference type="InterPro" id="IPR003439">
    <property type="entry name" value="ABC_transporter-like_ATP-bd"/>
</dbReference>
<evidence type="ECO:0000256" key="5">
    <source>
        <dbReference type="ARBA" id="ARBA00022840"/>
    </source>
</evidence>
<keyword evidence="1" id="KW-0813">Transport</keyword>
<dbReference type="GO" id="GO:0043190">
    <property type="term" value="C:ATP-binding cassette (ABC) transporter complex"/>
    <property type="evidence" value="ECO:0007669"/>
    <property type="project" value="InterPro"/>
</dbReference>
<proteinExistence type="predicted"/>
<dbReference type="InterPro" id="IPR013611">
    <property type="entry name" value="Transp-assoc_OB_typ2"/>
</dbReference>
<evidence type="ECO:0000256" key="8">
    <source>
        <dbReference type="ARBA" id="ARBA00023136"/>
    </source>
</evidence>
<dbReference type="CDD" id="cd03259">
    <property type="entry name" value="ABC_Carb_Solutes_like"/>
    <property type="match status" value="1"/>
</dbReference>
<keyword evidence="6" id="KW-0408">Iron</keyword>
<evidence type="ECO:0000313" key="11">
    <source>
        <dbReference type="EMBL" id="MBB5512490.1"/>
    </source>
</evidence>
<dbReference type="InterPro" id="IPR008995">
    <property type="entry name" value="Mo/tungstate-bd_C_term_dom"/>
</dbReference>
<organism evidence="11 12">
    <name type="scientific">Neomicrococcus aestuarii</name>
    <dbReference type="NCBI Taxonomy" id="556325"/>
    <lineage>
        <taxon>Bacteria</taxon>
        <taxon>Bacillati</taxon>
        <taxon>Actinomycetota</taxon>
        <taxon>Actinomycetes</taxon>
        <taxon>Micrococcales</taxon>
        <taxon>Micrococcaceae</taxon>
        <taxon>Neomicrococcus</taxon>
    </lineage>
</organism>
<dbReference type="PROSITE" id="PS00211">
    <property type="entry name" value="ABC_TRANSPORTER_1"/>
    <property type="match status" value="1"/>
</dbReference>
<keyword evidence="5 11" id="KW-0067">ATP-binding</keyword>
<keyword evidence="3" id="KW-0410">Iron transport</keyword>
<dbReference type="Pfam" id="PF00005">
    <property type="entry name" value="ABC_tran"/>
    <property type="match status" value="1"/>
</dbReference>
<evidence type="ECO:0000256" key="1">
    <source>
        <dbReference type="ARBA" id="ARBA00022448"/>
    </source>
</evidence>
<evidence type="ECO:0000259" key="10">
    <source>
        <dbReference type="PROSITE" id="PS50893"/>
    </source>
</evidence>
<dbReference type="InterPro" id="IPR027417">
    <property type="entry name" value="P-loop_NTPase"/>
</dbReference>
<name>A0A7W8TT76_9MICC</name>
<evidence type="ECO:0000256" key="2">
    <source>
        <dbReference type="ARBA" id="ARBA00022475"/>
    </source>
</evidence>
<keyword evidence="7" id="KW-0406">Ion transport</keyword>
<dbReference type="InterPro" id="IPR050093">
    <property type="entry name" value="ABC_SmlMolc_Importer"/>
</dbReference>
<dbReference type="SMART" id="SM00382">
    <property type="entry name" value="AAA"/>
    <property type="match status" value="1"/>
</dbReference>
<dbReference type="PANTHER" id="PTHR42781">
    <property type="entry name" value="SPERMIDINE/PUTRESCINE IMPORT ATP-BINDING PROTEIN POTA"/>
    <property type="match status" value="1"/>
</dbReference>
<dbReference type="PANTHER" id="PTHR42781:SF4">
    <property type="entry name" value="SPERMIDINE_PUTRESCINE IMPORT ATP-BINDING PROTEIN POTA"/>
    <property type="match status" value="1"/>
</dbReference>
<dbReference type="AlphaFoldDB" id="A0A7W8TT76"/>
<keyword evidence="4" id="KW-0547">Nucleotide-binding</keyword>
<evidence type="ECO:0000313" key="12">
    <source>
        <dbReference type="Proteomes" id="UP000580797"/>
    </source>
</evidence>
<feature type="domain" description="ABC transporter" evidence="10">
    <location>
        <begin position="7"/>
        <end position="242"/>
    </location>
</feature>
<dbReference type="RefSeq" id="WP_409366175.1">
    <property type="nucleotide sequence ID" value="NZ_BAAARH010000014.1"/>
</dbReference>
<dbReference type="EMBL" id="JACHDR010000001">
    <property type="protein sequence ID" value="MBB5512490.1"/>
    <property type="molecule type" value="Genomic_DNA"/>
</dbReference>
<dbReference type="GO" id="GO:0016887">
    <property type="term" value="F:ATP hydrolysis activity"/>
    <property type="evidence" value="ECO:0007669"/>
    <property type="project" value="InterPro"/>
</dbReference>
<dbReference type="GO" id="GO:0015408">
    <property type="term" value="F:ABC-type ferric iron transporter activity"/>
    <property type="evidence" value="ECO:0007669"/>
    <property type="project" value="InterPro"/>
</dbReference>
<sequence length="375" mass="40183">MTTEPLMTITGLRKSFGSTQILHGIDLELPRGSRTTIVGPSGSGKTTLLRIIAGFATASEGHIEMNGRPLVHGKTSVPPHLRNIGFVAQDGALFPHLSVGENIGYAIDKRSVSRGERESRIAELLEMVHLDPALARRAPAELSGGQQQRVALARALSRNPDLMLLDEPFSALDAGLRKDTRKAVGDTLTEAGITTLLVTHDQAEALSFSDQLAVMRAGKLAQVGEPMHVYSRPADLDTARFLGDAVILNATVQGSLATCVLGQIPVRLPGRLAPDDVVRWGSAAADSNTTAPAFDMPIMLRPEQLRLAEDGQISGTVVETDFFGAEVDVTIRLDPSPSDPEPVTLKIRHWNVQTALPQSRVRLRVVGTAVAYPQG</sequence>
<evidence type="ECO:0000256" key="9">
    <source>
        <dbReference type="ARBA" id="ARBA00066388"/>
    </source>
</evidence>
<keyword evidence="8" id="KW-0472">Membrane</keyword>
<dbReference type="EC" id="7.6.2.9" evidence="9"/>
<evidence type="ECO:0000256" key="4">
    <source>
        <dbReference type="ARBA" id="ARBA00022741"/>
    </source>
</evidence>
<dbReference type="GO" id="GO:0015418">
    <property type="term" value="F:ABC-type quaternary ammonium compound transporting activity"/>
    <property type="evidence" value="ECO:0007669"/>
    <property type="project" value="UniProtKB-EC"/>
</dbReference>
<accession>A0A7W8TT76</accession>
<evidence type="ECO:0000256" key="7">
    <source>
        <dbReference type="ARBA" id="ARBA00023065"/>
    </source>
</evidence>
<gene>
    <name evidence="11" type="ORF">HD598_001177</name>
</gene>
<evidence type="ECO:0000256" key="3">
    <source>
        <dbReference type="ARBA" id="ARBA00022496"/>
    </source>
</evidence>
<dbReference type="PROSITE" id="PS50893">
    <property type="entry name" value="ABC_TRANSPORTER_2"/>
    <property type="match status" value="1"/>
</dbReference>
<evidence type="ECO:0000256" key="6">
    <source>
        <dbReference type="ARBA" id="ARBA00023004"/>
    </source>
</evidence>
<protein>
    <recommendedName>
        <fullName evidence="9">ABC-type quaternary amine transporter</fullName>
        <ecNumber evidence="9">7.6.2.9</ecNumber>
    </recommendedName>
</protein>
<dbReference type="InterPro" id="IPR017871">
    <property type="entry name" value="ABC_transporter-like_CS"/>
</dbReference>
<dbReference type="Proteomes" id="UP000580797">
    <property type="component" value="Unassembled WGS sequence"/>
</dbReference>
<dbReference type="Pfam" id="PF08402">
    <property type="entry name" value="TOBE_2"/>
    <property type="match status" value="1"/>
</dbReference>
<dbReference type="SUPFAM" id="SSF52540">
    <property type="entry name" value="P-loop containing nucleoside triphosphate hydrolases"/>
    <property type="match status" value="1"/>
</dbReference>
<dbReference type="InterPro" id="IPR003593">
    <property type="entry name" value="AAA+_ATPase"/>
</dbReference>
<dbReference type="FunFam" id="3.40.50.300:FF:000425">
    <property type="entry name" value="Probable ABC transporter, ATP-binding subunit"/>
    <property type="match status" value="1"/>
</dbReference>
<comment type="caution">
    <text evidence="11">The sequence shown here is derived from an EMBL/GenBank/DDBJ whole genome shotgun (WGS) entry which is preliminary data.</text>
</comment>
<dbReference type="SUPFAM" id="SSF50331">
    <property type="entry name" value="MOP-like"/>
    <property type="match status" value="1"/>
</dbReference>
<dbReference type="InterPro" id="IPR015853">
    <property type="entry name" value="ABC_transpr_FbpC"/>
</dbReference>
<dbReference type="Gene3D" id="3.40.50.300">
    <property type="entry name" value="P-loop containing nucleotide triphosphate hydrolases"/>
    <property type="match status" value="1"/>
</dbReference>
<keyword evidence="2" id="KW-1003">Cell membrane</keyword>
<dbReference type="GO" id="GO:0005524">
    <property type="term" value="F:ATP binding"/>
    <property type="evidence" value="ECO:0007669"/>
    <property type="project" value="UniProtKB-KW"/>
</dbReference>
<reference evidence="11 12" key="1">
    <citation type="submission" date="2020-08" db="EMBL/GenBank/DDBJ databases">
        <title>Sequencing the genomes of 1000 actinobacteria strains.</title>
        <authorList>
            <person name="Klenk H.-P."/>
        </authorList>
    </citation>
    <scope>NUCLEOTIDE SEQUENCE [LARGE SCALE GENOMIC DNA]</scope>
    <source>
        <strain evidence="11 12">DSM 105783</strain>
    </source>
</reference>